<reference evidence="6" key="1">
    <citation type="journal article" date="2017" name="Plant J.">
        <title>The pomegranate (Punica granatum L.) genome and the genomics of punicalagin biosynthesis.</title>
        <authorList>
            <person name="Qin G."/>
            <person name="Xu C."/>
            <person name="Ming R."/>
            <person name="Tang H."/>
            <person name="Guyot R."/>
            <person name="Kramer E.M."/>
            <person name="Hu Y."/>
            <person name="Yi X."/>
            <person name="Qi Y."/>
            <person name="Xu X."/>
            <person name="Gao Z."/>
            <person name="Pan H."/>
            <person name="Jian J."/>
            <person name="Tian Y."/>
            <person name="Yue Z."/>
            <person name="Xu Y."/>
        </authorList>
    </citation>
    <scope>NUCLEOTIDE SEQUENCE [LARGE SCALE GENOMIC DNA]</scope>
    <source>
        <strain evidence="6">cv. Dabenzi</strain>
    </source>
</reference>
<evidence type="ECO:0000256" key="3">
    <source>
        <dbReference type="PROSITE-ProRule" id="PRU00708"/>
    </source>
</evidence>
<dbReference type="InterPro" id="IPR002885">
    <property type="entry name" value="PPR_rpt"/>
</dbReference>
<dbReference type="PROSITE" id="PS51375">
    <property type="entry name" value="PPR"/>
    <property type="match status" value="3"/>
</dbReference>
<dbReference type="InterPro" id="IPR011990">
    <property type="entry name" value="TPR-like_helical_dom_sf"/>
</dbReference>
<gene>
    <name evidence="5" type="ORF">CDL15_Pgr027783</name>
</gene>
<feature type="repeat" description="PPR" evidence="3">
    <location>
        <begin position="383"/>
        <end position="417"/>
    </location>
</feature>
<sequence>MGGNGRKRPHNGRSRSPSSRVLPFKKPQFATPPSSKSPPPRRAPDRQPGAPNSNPSRPGFASYLDPPNLPPKIKILCEIIATTHSLSVERVLDHSISGLPVTQEDVEQVLKLSYGFPGSAVKFFRWSARLLCGDHSPYAWNLVVDMLGKNELFDAMWDAIKSMHKERLLSLATLASVFSSYVIAGRVHEAIMTFDVMHQYGVPRDIVALNSLLSAICREGKVVDAVEFLQIAKQRIRPDPDSYAILLEGCEKEGNTGVAKLVFSDMVAEIGWDPSNLPAYNSLLCTLIRGPDGVREAVKYFETMGEHRCYPSMKFFREALDDCLKRSDSKGAEFFWGAMMEKVRLRPDTEMYNLMIAMYCHQNEIELAKRLLDEMICNGAFPDDQTYNVLLEFLIKCRKLVDASIIFSEMIKNECSPSLDNCQAAIRVFLDTENSTVALKVWKWTVENYKEELEDTANLLIVRLRDMDRLPEAVKYAKDIIDRKIKLNSSTLSKLKESLTKAGKDQVYDEILWKWKFR</sequence>
<organism evidence="5 6">
    <name type="scientific">Punica granatum</name>
    <name type="common">Pomegranate</name>
    <dbReference type="NCBI Taxonomy" id="22663"/>
    <lineage>
        <taxon>Eukaryota</taxon>
        <taxon>Viridiplantae</taxon>
        <taxon>Streptophyta</taxon>
        <taxon>Embryophyta</taxon>
        <taxon>Tracheophyta</taxon>
        <taxon>Spermatophyta</taxon>
        <taxon>Magnoliopsida</taxon>
        <taxon>eudicotyledons</taxon>
        <taxon>Gunneridae</taxon>
        <taxon>Pentapetalae</taxon>
        <taxon>rosids</taxon>
        <taxon>malvids</taxon>
        <taxon>Myrtales</taxon>
        <taxon>Lythraceae</taxon>
        <taxon>Punica</taxon>
    </lineage>
</organism>
<proteinExistence type="inferred from homology"/>
<evidence type="ECO:0000313" key="5">
    <source>
        <dbReference type="EMBL" id="OWM84996.1"/>
    </source>
</evidence>
<dbReference type="PANTHER" id="PTHR47933:SF14">
    <property type="entry name" value="PENTATRICOPEPTIDE REPEAT (PPR) SUPERFAMILY PROTEIN"/>
    <property type="match status" value="1"/>
</dbReference>
<keyword evidence="2" id="KW-0677">Repeat</keyword>
<dbReference type="Pfam" id="PF13812">
    <property type="entry name" value="PPR_3"/>
    <property type="match status" value="1"/>
</dbReference>
<accession>A0A218XJU4</accession>
<name>A0A218XJU4_PUNGR</name>
<evidence type="ECO:0000256" key="4">
    <source>
        <dbReference type="SAM" id="MobiDB-lite"/>
    </source>
</evidence>
<dbReference type="AlphaFoldDB" id="A0A218XJU4"/>
<evidence type="ECO:0000256" key="1">
    <source>
        <dbReference type="ARBA" id="ARBA00007626"/>
    </source>
</evidence>
<dbReference type="EMBL" id="MTKT01001287">
    <property type="protein sequence ID" value="OWM84996.1"/>
    <property type="molecule type" value="Genomic_DNA"/>
</dbReference>
<dbReference type="NCBIfam" id="TIGR00756">
    <property type="entry name" value="PPR"/>
    <property type="match status" value="3"/>
</dbReference>
<comment type="caution">
    <text evidence="5">The sequence shown here is derived from an EMBL/GenBank/DDBJ whole genome shotgun (WGS) entry which is preliminary data.</text>
</comment>
<dbReference type="Pfam" id="PF13041">
    <property type="entry name" value="PPR_2"/>
    <property type="match status" value="1"/>
</dbReference>
<dbReference type="PANTHER" id="PTHR47933">
    <property type="entry name" value="PENTATRICOPEPTIDE REPEAT-CONTAINING PROTEIN 1, MITOCHONDRIAL"/>
    <property type="match status" value="1"/>
</dbReference>
<evidence type="ECO:0008006" key="7">
    <source>
        <dbReference type="Google" id="ProtNLM"/>
    </source>
</evidence>
<dbReference type="GO" id="GO:0003729">
    <property type="term" value="F:mRNA binding"/>
    <property type="evidence" value="ECO:0007669"/>
    <property type="project" value="TreeGrafter"/>
</dbReference>
<protein>
    <recommendedName>
        <fullName evidence="7">Pentatricopeptide repeat-containing protein At1g77360, mitochondrial-like</fullName>
    </recommendedName>
</protein>
<feature type="repeat" description="PPR" evidence="3">
    <location>
        <begin position="348"/>
        <end position="382"/>
    </location>
</feature>
<evidence type="ECO:0000256" key="2">
    <source>
        <dbReference type="ARBA" id="ARBA00022737"/>
    </source>
</evidence>
<feature type="region of interest" description="Disordered" evidence="4">
    <location>
        <begin position="1"/>
        <end position="63"/>
    </location>
</feature>
<evidence type="ECO:0000313" key="6">
    <source>
        <dbReference type="Proteomes" id="UP000197138"/>
    </source>
</evidence>
<dbReference type="Gene3D" id="1.25.40.10">
    <property type="entry name" value="Tetratricopeptide repeat domain"/>
    <property type="match status" value="2"/>
</dbReference>
<dbReference type="InterPro" id="IPR051240">
    <property type="entry name" value="Mito_RNA-Proc/Resp"/>
</dbReference>
<feature type="compositionally biased region" description="Basic residues" evidence="4">
    <location>
        <begin position="1"/>
        <end position="13"/>
    </location>
</feature>
<dbReference type="Proteomes" id="UP000197138">
    <property type="component" value="Unassembled WGS sequence"/>
</dbReference>
<feature type="repeat" description="PPR" evidence="3">
    <location>
        <begin position="276"/>
        <end position="311"/>
    </location>
</feature>
<comment type="similarity">
    <text evidence="1">Belongs to the PPR family. P subfamily.</text>
</comment>